<dbReference type="InterPro" id="IPR006073">
    <property type="entry name" value="GTP-bd"/>
</dbReference>
<evidence type="ECO:0000256" key="1">
    <source>
        <dbReference type="SAM" id="Phobius"/>
    </source>
</evidence>
<comment type="caution">
    <text evidence="3">The sequence shown here is derived from an EMBL/GenBank/DDBJ whole genome shotgun (WGS) entry which is preliminary data.</text>
</comment>
<keyword evidence="1" id="KW-0472">Membrane</keyword>
<dbReference type="EMBL" id="LMXI01000143">
    <property type="protein sequence ID" value="KRT59491.1"/>
    <property type="molecule type" value="Genomic_DNA"/>
</dbReference>
<keyword evidence="1" id="KW-1133">Transmembrane helix</keyword>
<evidence type="ECO:0000313" key="6">
    <source>
        <dbReference type="Proteomes" id="UP000051634"/>
    </source>
</evidence>
<reference evidence="5 6" key="1">
    <citation type="submission" date="2015-11" db="EMBL/GenBank/DDBJ databases">
        <title>The genome of Candidatus Endoriftia persephone in Ridgeia piscesae and population structure of the North Eastern Pacific vestimentiferan symbionts.</title>
        <authorList>
            <person name="Perez M."/>
            <person name="Juniper K.S."/>
        </authorList>
    </citation>
    <scope>NUCLEOTIDE SEQUENCE [LARGE SCALE GENOMIC DNA]</scope>
    <source>
        <strain evidence="4">Ind10</strain>
        <strain evidence="3">Ind11</strain>
    </source>
</reference>
<evidence type="ECO:0000259" key="2">
    <source>
        <dbReference type="Pfam" id="PF01926"/>
    </source>
</evidence>
<dbReference type="Proteomes" id="UP000051634">
    <property type="component" value="Unassembled WGS sequence"/>
</dbReference>
<gene>
    <name evidence="3" type="ORF">Ga0074115_12045</name>
    <name evidence="4" type="ORF">Ga0076813_15514</name>
</gene>
<sequence>MSDTFQQQFQALSEWTDSARQSGWIPAQAQQQLAQIEQQQADDLFTNSRERPLIVAFFGGTGVGKSSLLNRLAQQQIARVGVQRPTSQEVTLYLHQDFPLAQLPAELPLEETVTAYHQDNLRRLVAWLDLPDIDSIEQRHRALVEAWLPYVDWMVYVVSPDRYHDDLGWRFLQQRGQHHAWLFVINHWDQGAPQQLDDFRRRLQREGFSDPAILRTSCTVTAGEDDFPQLEATINRAIETYGLELFKRLGLRAREAELQAFAGQMRQQLSRHDLAQIQAGFLAISQQRLEQLTQEMALSAEALIRPLQSAEQQERFWRPDSAPAPIPPDPAAWQSVIWSQHNEQRFADLLLELENHAVLHQLPVRPLKRHLKRLHAEHQPLLLGPIERAATEALARPGRAGQRLLYRGFRLLSGLLPLAAAAWAGYHVVADFYAGTRGEQAFLGLDFAIHTTLLVLLAWLIPQLLQQRTKPSAAASLRRAIGQTLRQGIVAIQARFTTLYGELDEEQQALIAALDAITPERGEQPGLAPPYIQAGEPLD</sequence>
<dbReference type="Gene3D" id="3.40.50.300">
    <property type="entry name" value="P-loop containing nucleotide triphosphate hydrolases"/>
    <property type="match status" value="1"/>
</dbReference>
<keyword evidence="6" id="KW-1185">Reference proteome</keyword>
<protein>
    <submittedName>
        <fullName evidence="3">50S ribosome-binding GTPase</fullName>
    </submittedName>
</protein>
<dbReference type="Pfam" id="PF01926">
    <property type="entry name" value="MMR_HSR1"/>
    <property type="match status" value="1"/>
</dbReference>
<dbReference type="EMBL" id="LDXT01000077">
    <property type="protein sequence ID" value="KRT55569.1"/>
    <property type="molecule type" value="Genomic_DNA"/>
</dbReference>
<organism evidence="3 6">
    <name type="scientific">endosymbiont of Ridgeia piscesae</name>
    <dbReference type="NCBI Taxonomy" id="54398"/>
    <lineage>
        <taxon>Bacteria</taxon>
        <taxon>Pseudomonadati</taxon>
        <taxon>Pseudomonadota</taxon>
        <taxon>Gammaproteobacteria</taxon>
        <taxon>sulfur-oxidizing symbionts</taxon>
    </lineage>
</organism>
<feature type="transmembrane region" description="Helical" evidence="1">
    <location>
        <begin position="409"/>
        <end position="429"/>
    </location>
</feature>
<keyword evidence="1" id="KW-0812">Transmembrane</keyword>
<dbReference type="SUPFAM" id="SSF52540">
    <property type="entry name" value="P-loop containing nucleoside triphosphate hydrolases"/>
    <property type="match status" value="1"/>
</dbReference>
<dbReference type="InterPro" id="IPR027417">
    <property type="entry name" value="P-loop_NTPase"/>
</dbReference>
<feature type="domain" description="G" evidence="2">
    <location>
        <begin position="55"/>
        <end position="132"/>
    </location>
</feature>
<dbReference type="AlphaFoldDB" id="A0A0T5YYL7"/>
<dbReference type="Proteomes" id="UP000051276">
    <property type="component" value="Unassembled WGS sequence"/>
</dbReference>
<proteinExistence type="predicted"/>
<evidence type="ECO:0000313" key="3">
    <source>
        <dbReference type="EMBL" id="KRT55569.1"/>
    </source>
</evidence>
<name>A0A0T5YYL7_9GAMM</name>
<evidence type="ECO:0000313" key="4">
    <source>
        <dbReference type="EMBL" id="KRT59491.1"/>
    </source>
</evidence>
<evidence type="ECO:0000313" key="5">
    <source>
        <dbReference type="Proteomes" id="UP000051276"/>
    </source>
</evidence>
<dbReference type="RefSeq" id="WP_057955843.1">
    <property type="nucleotide sequence ID" value="NZ_KQ556895.1"/>
</dbReference>
<accession>A0A0T5YYL7</accession>
<dbReference type="OrthoDB" id="238366at2"/>
<dbReference type="STRING" id="54398.Ga0074115_12045"/>
<feature type="transmembrane region" description="Helical" evidence="1">
    <location>
        <begin position="441"/>
        <end position="461"/>
    </location>
</feature>